<evidence type="ECO:0000313" key="1">
    <source>
        <dbReference type="EMBL" id="DAG03259.1"/>
    </source>
</evidence>
<proteinExistence type="predicted"/>
<name>A0A8S5V9D9_9CAUD</name>
<accession>A0A8S5V9D9</accession>
<sequence>MYIKVGEIIWQKAKKENYLFRIRVKTKKQVLPF</sequence>
<reference evidence="1" key="1">
    <citation type="journal article" date="2021" name="Proc. Natl. Acad. Sci. U.S.A.">
        <title>A Catalog of Tens of Thousands of Viruses from Human Metagenomes Reveals Hidden Associations with Chronic Diseases.</title>
        <authorList>
            <person name="Tisza M.J."/>
            <person name="Buck C.B."/>
        </authorList>
    </citation>
    <scope>NUCLEOTIDE SEQUENCE</scope>
    <source>
        <strain evidence="1">Ct2D011</strain>
    </source>
</reference>
<organism evidence="1">
    <name type="scientific">Siphoviridae sp. ct2D011</name>
    <dbReference type="NCBI Taxonomy" id="2825314"/>
    <lineage>
        <taxon>Viruses</taxon>
        <taxon>Duplodnaviria</taxon>
        <taxon>Heunggongvirae</taxon>
        <taxon>Uroviricota</taxon>
        <taxon>Caudoviricetes</taxon>
    </lineage>
</organism>
<dbReference type="EMBL" id="BK016226">
    <property type="protein sequence ID" value="DAG03259.1"/>
    <property type="molecule type" value="Genomic_DNA"/>
</dbReference>
<protein>
    <submittedName>
        <fullName evidence="1">Uncharacterized protein</fullName>
    </submittedName>
</protein>